<dbReference type="AlphaFoldDB" id="A0A4Q7ZA05"/>
<reference evidence="2 3" key="1">
    <citation type="submission" date="2019-02" db="EMBL/GenBank/DDBJ databases">
        <title>Sequencing the genomes of 1000 actinobacteria strains.</title>
        <authorList>
            <person name="Klenk H.-P."/>
        </authorList>
    </citation>
    <scope>NUCLEOTIDE SEQUENCE [LARGE SCALE GENOMIC DNA]</scope>
    <source>
        <strain evidence="2 3">DSM 45162</strain>
    </source>
</reference>
<evidence type="ECO:0000313" key="2">
    <source>
        <dbReference type="EMBL" id="RZU46619.1"/>
    </source>
</evidence>
<dbReference type="EMBL" id="SHKY01000002">
    <property type="protein sequence ID" value="RZU46619.1"/>
    <property type="molecule type" value="Genomic_DNA"/>
</dbReference>
<protein>
    <submittedName>
        <fullName evidence="2">Uncharacterized protein</fullName>
    </submittedName>
</protein>
<evidence type="ECO:0000256" key="1">
    <source>
        <dbReference type="SAM" id="MobiDB-lite"/>
    </source>
</evidence>
<proteinExistence type="predicted"/>
<feature type="region of interest" description="Disordered" evidence="1">
    <location>
        <begin position="93"/>
        <end position="147"/>
    </location>
</feature>
<name>A0A4Q7ZA05_9ACTN</name>
<organism evidence="2 3">
    <name type="scientific">Krasilnikovia cinnamomea</name>
    <dbReference type="NCBI Taxonomy" id="349313"/>
    <lineage>
        <taxon>Bacteria</taxon>
        <taxon>Bacillati</taxon>
        <taxon>Actinomycetota</taxon>
        <taxon>Actinomycetes</taxon>
        <taxon>Micromonosporales</taxon>
        <taxon>Micromonosporaceae</taxon>
        <taxon>Krasilnikovia</taxon>
    </lineage>
</organism>
<keyword evidence="3" id="KW-1185">Reference proteome</keyword>
<accession>A0A4Q7ZA05</accession>
<dbReference type="Proteomes" id="UP000292564">
    <property type="component" value="Unassembled WGS sequence"/>
</dbReference>
<sequence>MAGARRLDWWAALDGQEWHVERQQGPFPFEVAGALLGNMNSEGLPSALRGKLTGADMDTSVTYTRIRFEVLGVPVVLRAVDPVGAEEALRRWLQPAGPAPGPRRARSDTRGHEQQLSPTVGRSGLIPSTGPKPPERAHSVPRPLPSR</sequence>
<evidence type="ECO:0000313" key="3">
    <source>
        <dbReference type="Proteomes" id="UP000292564"/>
    </source>
</evidence>
<comment type="caution">
    <text evidence="2">The sequence shown here is derived from an EMBL/GenBank/DDBJ whole genome shotgun (WGS) entry which is preliminary data.</text>
</comment>
<gene>
    <name evidence="2" type="ORF">EV385_6694</name>
</gene>